<evidence type="ECO:0000313" key="5">
    <source>
        <dbReference type="Proteomes" id="UP000183255"/>
    </source>
</evidence>
<dbReference type="InterPro" id="IPR031107">
    <property type="entry name" value="Small_HSP"/>
</dbReference>
<protein>
    <submittedName>
        <fullName evidence="4">HSP20 family protein</fullName>
    </submittedName>
</protein>
<dbReference type="CDD" id="cd06471">
    <property type="entry name" value="ACD_LpsHSP_like"/>
    <property type="match status" value="1"/>
</dbReference>
<dbReference type="Pfam" id="PF00011">
    <property type="entry name" value="HSP20"/>
    <property type="match status" value="1"/>
</dbReference>
<evidence type="ECO:0000259" key="3">
    <source>
        <dbReference type="PROSITE" id="PS01031"/>
    </source>
</evidence>
<organism evidence="4 5">
    <name type="scientific">Proteiniclasticum ruminis</name>
    <dbReference type="NCBI Taxonomy" id="398199"/>
    <lineage>
        <taxon>Bacteria</taxon>
        <taxon>Bacillati</taxon>
        <taxon>Bacillota</taxon>
        <taxon>Clostridia</taxon>
        <taxon>Eubacteriales</taxon>
        <taxon>Clostridiaceae</taxon>
        <taxon>Proteiniclasticum</taxon>
    </lineage>
</organism>
<dbReference type="AlphaFoldDB" id="A0A1G8K2K6"/>
<proteinExistence type="inferred from homology"/>
<feature type="domain" description="SHSP" evidence="3">
    <location>
        <begin position="38"/>
        <end position="148"/>
    </location>
</feature>
<accession>A0A1G8K2K6</accession>
<evidence type="ECO:0000313" key="4">
    <source>
        <dbReference type="EMBL" id="SDI37675.1"/>
    </source>
</evidence>
<reference evidence="4 5" key="1">
    <citation type="submission" date="2016-10" db="EMBL/GenBank/DDBJ databases">
        <authorList>
            <person name="de Groot N.N."/>
        </authorList>
    </citation>
    <scope>NUCLEOTIDE SEQUENCE [LARGE SCALE GENOMIC DNA]</scope>
    <source>
        <strain evidence="4 5">CGMCC 1.5058</strain>
    </source>
</reference>
<dbReference type="InterPro" id="IPR008978">
    <property type="entry name" value="HSP20-like_chaperone"/>
</dbReference>
<dbReference type="PANTHER" id="PTHR11527">
    <property type="entry name" value="HEAT-SHOCK PROTEIN 20 FAMILY MEMBER"/>
    <property type="match status" value="1"/>
</dbReference>
<dbReference type="InterPro" id="IPR002068">
    <property type="entry name" value="A-crystallin/Hsp20_dom"/>
</dbReference>
<dbReference type="Gene3D" id="2.60.40.790">
    <property type="match status" value="1"/>
</dbReference>
<comment type="similarity">
    <text evidence="1 2">Belongs to the small heat shock protein (HSP20) family.</text>
</comment>
<dbReference type="EMBL" id="FNDZ01000002">
    <property type="protein sequence ID" value="SDI37675.1"/>
    <property type="molecule type" value="Genomic_DNA"/>
</dbReference>
<name>A0A1G8K2K6_9CLOT</name>
<sequence length="148" mass="17285">MAGLIPFNRKKNDLLRSEFGDFGSMLDDFFSESFPFRRSLEADTFKVDVEDSEKEYIVHAELPGVKKEEVSLSLEDGRLRISVQRDEEKEEKDKNYIHRERRVCSMERNIFLAEAGEENIKAKLEHGVLKIEIPKKPHVDTSRKIEID</sequence>
<gene>
    <name evidence="4" type="ORF">SAMN05421804_102183</name>
</gene>
<dbReference type="SUPFAM" id="SSF49764">
    <property type="entry name" value="HSP20-like chaperones"/>
    <property type="match status" value="1"/>
</dbReference>
<dbReference type="PROSITE" id="PS01031">
    <property type="entry name" value="SHSP"/>
    <property type="match status" value="1"/>
</dbReference>
<dbReference type="RefSeq" id="WP_031577734.1">
    <property type="nucleotide sequence ID" value="NZ_FNDZ01000002.1"/>
</dbReference>
<evidence type="ECO:0000256" key="2">
    <source>
        <dbReference type="RuleBase" id="RU003616"/>
    </source>
</evidence>
<evidence type="ECO:0000256" key="1">
    <source>
        <dbReference type="PROSITE-ProRule" id="PRU00285"/>
    </source>
</evidence>
<dbReference type="Proteomes" id="UP000183255">
    <property type="component" value="Unassembled WGS sequence"/>
</dbReference>